<comment type="caution">
    <text evidence="2">The sequence shown here is derived from an EMBL/GenBank/DDBJ whole genome shotgun (WGS) entry which is preliminary data.</text>
</comment>
<evidence type="ECO:0000313" key="3">
    <source>
        <dbReference type="Proteomes" id="UP000663868"/>
    </source>
</evidence>
<feature type="compositionally biased region" description="Pro residues" evidence="1">
    <location>
        <begin position="282"/>
        <end position="298"/>
    </location>
</feature>
<feature type="region of interest" description="Disordered" evidence="1">
    <location>
        <begin position="112"/>
        <end position="150"/>
    </location>
</feature>
<proteinExistence type="predicted"/>
<feature type="compositionally biased region" description="Basic and acidic residues" evidence="1">
    <location>
        <begin position="169"/>
        <end position="178"/>
    </location>
</feature>
<protein>
    <submittedName>
        <fullName evidence="2">Uncharacterized protein</fullName>
    </submittedName>
</protein>
<evidence type="ECO:0000256" key="1">
    <source>
        <dbReference type="SAM" id="MobiDB-lite"/>
    </source>
</evidence>
<feature type="compositionally biased region" description="Polar residues" evidence="1">
    <location>
        <begin position="112"/>
        <end position="130"/>
    </location>
</feature>
<reference evidence="2" key="1">
    <citation type="submission" date="2021-02" db="EMBL/GenBank/DDBJ databases">
        <authorList>
            <person name="Nowell W R."/>
        </authorList>
    </citation>
    <scope>NUCLEOTIDE SEQUENCE</scope>
</reference>
<feature type="compositionally biased region" description="Polar residues" evidence="1">
    <location>
        <begin position="188"/>
        <end position="199"/>
    </location>
</feature>
<sequence>MNYQYTITPYIQSAMAQAMHAMMSGGPLPPNCYIVAIPMQQVQHMFPQLLMNYTPNPGGLMMFGQNSSYFGHPYPPPSSSASAGSYPDSQQSNAVVPYSNYYAQGYNQNYSYPPSAQYSESDGSSSQQRKPPSRTNKKKNSGPHSNVYNSSSFDSYMRNLSWSRLFERHHTKEPKKDQAALSYDQKSKSSNKQPSHSDNSSTLSSLTSSSSSSTTSDETIRRVDVSSKPPSGTSSSSKQQTKSSLPFKYSSEFIPGAVSKEQAQKAKKESKVKIDDVFLVKKPPPTPPSSTQPPPPPQQQQQQQQ</sequence>
<dbReference type="EMBL" id="CAJOBB010000018">
    <property type="protein sequence ID" value="CAF3513378.1"/>
    <property type="molecule type" value="Genomic_DNA"/>
</dbReference>
<dbReference type="Proteomes" id="UP000663868">
    <property type="component" value="Unassembled WGS sequence"/>
</dbReference>
<name>A0A818I224_9BILA</name>
<feature type="compositionally biased region" description="Low complexity" evidence="1">
    <location>
        <begin position="200"/>
        <end position="216"/>
    </location>
</feature>
<dbReference type="AlphaFoldDB" id="A0A818I224"/>
<feature type="compositionally biased region" description="Basic and acidic residues" evidence="1">
    <location>
        <begin position="262"/>
        <end position="279"/>
    </location>
</feature>
<accession>A0A818I224</accession>
<organism evidence="2 3">
    <name type="scientific">Adineta steineri</name>
    <dbReference type="NCBI Taxonomy" id="433720"/>
    <lineage>
        <taxon>Eukaryota</taxon>
        <taxon>Metazoa</taxon>
        <taxon>Spiralia</taxon>
        <taxon>Gnathifera</taxon>
        <taxon>Rotifera</taxon>
        <taxon>Eurotatoria</taxon>
        <taxon>Bdelloidea</taxon>
        <taxon>Adinetida</taxon>
        <taxon>Adinetidae</taxon>
        <taxon>Adineta</taxon>
    </lineage>
</organism>
<evidence type="ECO:0000313" key="2">
    <source>
        <dbReference type="EMBL" id="CAF3513378.1"/>
    </source>
</evidence>
<feature type="region of interest" description="Disordered" evidence="1">
    <location>
        <begin position="169"/>
        <end position="305"/>
    </location>
</feature>
<gene>
    <name evidence="2" type="ORF">KXQ929_LOCUS738</name>
</gene>
<feature type="compositionally biased region" description="Low complexity" evidence="1">
    <location>
        <begin position="226"/>
        <end position="244"/>
    </location>
</feature>
<feature type="compositionally biased region" description="Basic residues" evidence="1">
    <location>
        <begin position="131"/>
        <end position="141"/>
    </location>
</feature>